<reference evidence="3" key="1">
    <citation type="submission" date="2020-11" db="EMBL/GenBank/DDBJ databases">
        <authorList>
            <person name="Tran Van P."/>
        </authorList>
    </citation>
    <scope>NUCLEOTIDE SEQUENCE</scope>
</reference>
<organism evidence="3">
    <name type="scientific">Timema californicum</name>
    <name type="common">California timema</name>
    <name type="synonym">Walking stick</name>
    <dbReference type="NCBI Taxonomy" id="61474"/>
    <lineage>
        <taxon>Eukaryota</taxon>
        <taxon>Metazoa</taxon>
        <taxon>Ecdysozoa</taxon>
        <taxon>Arthropoda</taxon>
        <taxon>Hexapoda</taxon>
        <taxon>Insecta</taxon>
        <taxon>Pterygota</taxon>
        <taxon>Neoptera</taxon>
        <taxon>Polyneoptera</taxon>
        <taxon>Phasmatodea</taxon>
        <taxon>Timematodea</taxon>
        <taxon>Timematoidea</taxon>
        <taxon>Timematidae</taxon>
        <taxon>Timema</taxon>
    </lineage>
</organism>
<name>A0A7R9J776_TIMCA</name>
<dbReference type="PANTHER" id="PTHR12994:SF17">
    <property type="entry name" value="LD30995P"/>
    <property type="match status" value="1"/>
</dbReference>
<dbReference type="InterPro" id="IPR005322">
    <property type="entry name" value="Peptidase_C69"/>
</dbReference>
<feature type="coiled-coil region" evidence="2">
    <location>
        <begin position="568"/>
        <end position="612"/>
    </location>
</feature>
<evidence type="ECO:0000313" key="3">
    <source>
        <dbReference type="EMBL" id="CAD7573955.1"/>
    </source>
</evidence>
<dbReference type="GO" id="GO:0070004">
    <property type="term" value="F:cysteine-type exopeptidase activity"/>
    <property type="evidence" value="ECO:0007669"/>
    <property type="project" value="InterPro"/>
</dbReference>
<keyword evidence="2" id="KW-0175">Coiled coil</keyword>
<dbReference type="GO" id="GO:0016805">
    <property type="term" value="F:dipeptidase activity"/>
    <property type="evidence" value="ECO:0007669"/>
    <property type="project" value="InterPro"/>
</dbReference>
<dbReference type="PANTHER" id="PTHR12994">
    <property type="entry name" value="SECERNIN"/>
    <property type="match status" value="1"/>
</dbReference>
<proteinExistence type="inferred from homology"/>
<sequence length="630" mass="70802">MKPRSCDTFVVLPPLTAHGGVVFGKNSDRPNGEVQELVYQPAQDHSADSKLQTLDEAVNGFRAMYARSPIKSTTWANLELKCTYIPVDQVERTHAVILSKPSWMWGAEMGANDCGVVVGNEAVWSRITDLEDLEEKLLGMDLVRLALERSENAEHAVDVITQLLETYGQGGPCSDMDPLFTYHNSFLIADPKEAWVLETADKEWAAERISDGYRNISNNLTIGTKIDKCSQNLQETAKKNGFWDGQGDFHFTRVYSKPIDLIEGKRQKCGRDLLANLSKDNSFSVSSMFTVLRDQESGICRPPDDSFPTTGSQVSVLSPVRSGNPHCHWFTATPNPQLSVFKPFIFTPKVQISKHTQSPIFQPDPAQIIPRFESTVDRSHTLYKLHRAATLDQSTTVISLLQEMERNCVAEVEKFLADFKESQSLDEVDDLLKDIVETEEVPLRVLRSSLMGFDRMKPSSGYSVVTINFLLLSNGSNASGSVKSTVLPELSALKSPPPPLTLPKSEPELANKALILCNLYLRTCFSEASIRGMQSTKDALKHYNYQCNTVSFTKNFIKKGHRGHTFYLAGLEEEKRIEVERKKQEQEDKEKIKNQSEEYQAYRKALENKSQDTTEAIQKENLLEKQESEA</sequence>
<accession>A0A7R9J776</accession>
<evidence type="ECO:0000256" key="1">
    <source>
        <dbReference type="ARBA" id="ARBA00005705"/>
    </source>
</evidence>
<dbReference type="Pfam" id="PF03577">
    <property type="entry name" value="Peptidase_C69"/>
    <property type="match status" value="1"/>
</dbReference>
<gene>
    <name evidence="3" type="ORF">TCMB3V08_LOCUS6576</name>
</gene>
<dbReference type="Gene3D" id="3.60.60.10">
    <property type="entry name" value="Penicillin V Acylase, Chain A"/>
    <property type="match status" value="1"/>
</dbReference>
<dbReference type="AlphaFoldDB" id="A0A7R9J776"/>
<dbReference type="GO" id="GO:0006508">
    <property type="term" value="P:proteolysis"/>
    <property type="evidence" value="ECO:0007669"/>
    <property type="project" value="InterPro"/>
</dbReference>
<evidence type="ECO:0000256" key="2">
    <source>
        <dbReference type="SAM" id="Coils"/>
    </source>
</evidence>
<protein>
    <submittedName>
        <fullName evidence="3">(California timema) hypothetical protein</fullName>
    </submittedName>
</protein>
<comment type="similarity">
    <text evidence="1">Belongs to the peptidase C69 family. Secernin subfamily.</text>
</comment>
<dbReference type="EMBL" id="OE181980">
    <property type="protein sequence ID" value="CAD7573955.1"/>
    <property type="molecule type" value="Genomic_DNA"/>
</dbReference>